<evidence type="ECO:0000256" key="2">
    <source>
        <dbReference type="ARBA" id="ARBA00005336"/>
    </source>
</evidence>
<dbReference type="OrthoDB" id="9805821at2"/>
<dbReference type="PANTHER" id="PTHR30480:SF13">
    <property type="entry name" value="BETA-HEXOSAMINIDASE"/>
    <property type="match status" value="1"/>
</dbReference>
<dbReference type="EMBL" id="FNON01000002">
    <property type="protein sequence ID" value="SDX13508.1"/>
    <property type="molecule type" value="Genomic_DNA"/>
</dbReference>
<proteinExistence type="inferred from homology"/>
<dbReference type="AlphaFoldDB" id="A0A1H2Z942"/>
<dbReference type="InterPro" id="IPR001764">
    <property type="entry name" value="Glyco_hydro_3_N"/>
</dbReference>
<dbReference type="InterPro" id="IPR002772">
    <property type="entry name" value="Glyco_hydro_3_C"/>
</dbReference>
<dbReference type="GO" id="GO:0009254">
    <property type="term" value="P:peptidoglycan turnover"/>
    <property type="evidence" value="ECO:0007669"/>
    <property type="project" value="TreeGrafter"/>
</dbReference>
<accession>A0A1H2Z942</accession>
<feature type="domain" description="Glycoside hydrolase family 3 N-terminal" evidence="6">
    <location>
        <begin position="36"/>
        <end position="379"/>
    </location>
</feature>
<dbReference type="EC" id="3.2.1.52" evidence="3"/>
<keyword evidence="9" id="KW-1185">Reference proteome</keyword>
<evidence type="ECO:0000256" key="5">
    <source>
        <dbReference type="ARBA" id="ARBA00023295"/>
    </source>
</evidence>
<dbReference type="InterPro" id="IPR017853">
    <property type="entry name" value="GH"/>
</dbReference>
<dbReference type="Gene3D" id="3.20.20.300">
    <property type="entry name" value="Glycoside hydrolase, family 3, N-terminal domain"/>
    <property type="match status" value="1"/>
</dbReference>
<dbReference type="Gene3D" id="3.40.50.1700">
    <property type="entry name" value="Glycoside hydrolase family 3 C-terminal domain"/>
    <property type="match status" value="1"/>
</dbReference>
<dbReference type="FunFam" id="3.20.20.300:FF:000014">
    <property type="entry name" value="Beta-hexosaminidase, lipoprotein"/>
    <property type="match status" value="1"/>
</dbReference>
<reference evidence="8 9" key="1">
    <citation type="submission" date="2016-10" db="EMBL/GenBank/DDBJ databases">
        <authorList>
            <person name="de Groot N.N."/>
        </authorList>
    </citation>
    <scope>NUCLEOTIDE SEQUENCE [LARGE SCALE GENOMIC DNA]</scope>
    <source>
        <strain evidence="8 9">CPCC 202699</strain>
    </source>
</reference>
<dbReference type="RefSeq" id="WP_091289056.1">
    <property type="nucleotide sequence ID" value="NZ_FNON01000002.1"/>
</dbReference>
<dbReference type="Pfam" id="PF00933">
    <property type="entry name" value="Glyco_hydro_3"/>
    <property type="match status" value="1"/>
</dbReference>
<evidence type="ECO:0000313" key="9">
    <source>
        <dbReference type="Proteomes" id="UP000199515"/>
    </source>
</evidence>
<evidence type="ECO:0000256" key="3">
    <source>
        <dbReference type="ARBA" id="ARBA00012663"/>
    </source>
</evidence>
<name>A0A1H2Z942_9PSEU</name>
<organism evidence="8 9">
    <name type="scientific">Amycolatopsis xylanica</name>
    <dbReference type="NCBI Taxonomy" id="589385"/>
    <lineage>
        <taxon>Bacteria</taxon>
        <taxon>Bacillati</taxon>
        <taxon>Actinomycetota</taxon>
        <taxon>Actinomycetes</taxon>
        <taxon>Pseudonocardiales</taxon>
        <taxon>Pseudonocardiaceae</taxon>
        <taxon>Amycolatopsis</taxon>
    </lineage>
</organism>
<evidence type="ECO:0000259" key="7">
    <source>
        <dbReference type="Pfam" id="PF01915"/>
    </source>
</evidence>
<dbReference type="InterPro" id="IPR036881">
    <property type="entry name" value="Glyco_hydro_3_C_sf"/>
</dbReference>
<comment type="similarity">
    <text evidence="2">Belongs to the glycosyl hydrolase 3 family.</text>
</comment>
<feature type="domain" description="Glycoside hydrolase family 3 C-terminal" evidence="7">
    <location>
        <begin position="417"/>
        <end position="585"/>
    </location>
</feature>
<evidence type="ECO:0000259" key="6">
    <source>
        <dbReference type="Pfam" id="PF00933"/>
    </source>
</evidence>
<dbReference type="GO" id="GO:0005975">
    <property type="term" value="P:carbohydrate metabolic process"/>
    <property type="evidence" value="ECO:0007669"/>
    <property type="project" value="InterPro"/>
</dbReference>
<comment type="catalytic activity">
    <reaction evidence="1">
        <text>Hydrolysis of terminal non-reducing N-acetyl-D-hexosamine residues in N-acetyl-beta-D-hexosaminides.</text>
        <dbReference type="EC" id="3.2.1.52"/>
    </reaction>
</comment>
<dbReference type="InterPro" id="IPR050226">
    <property type="entry name" value="NagZ_Beta-hexosaminidase"/>
</dbReference>
<dbReference type="Proteomes" id="UP000199515">
    <property type="component" value="Unassembled WGS sequence"/>
</dbReference>
<dbReference type="GO" id="GO:0004563">
    <property type="term" value="F:beta-N-acetylhexosaminidase activity"/>
    <property type="evidence" value="ECO:0007669"/>
    <property type="project" value="UniProtKB-EC"/>
</dbReference>
<dbReference type="Pfam" id="PF01915">
    <property type="entry name" value="Glyco_hydro_3_C"/>
    <property type="match status" value="1"/>
</dbReference>
<keyword evidence="4" id="KW-0378">Hydrolase</keyword>
<dbReference type="PANTHER" id="PTHR30480">
    <property type="entry name" value="BETA-HEXOSAMINIDASE-RELATED"/>
    <property type="match status" value="1"/>
</dbReference>
<dbReference type="STRING" id="589385.SAMN05421504_102413"/>
<evidence type="ECO:0000256" key="1">
    <source>
        <dbReference type="ARBA" id="ARBA00001231"/>
    </source>
</evidence>
<dbReference type="SUPFAM" id="SSF51445">
    <property type="entry name" value="(Trans)glycosidases"/>
    <property type="match status" value="1"/>
</dbReference>
<protein>
    <recommendedName>
        <fullName evidence="3">beta-N-acetylhexosaminidase</fullName>
        <ecNumber evidence="3">3.2.1.52</ecNumber>
    </recommendedName>
</protein>
<evidence type="ECO:0000256" key="4">
    <source>
        <dbReference type="ARBA" id="ARBA00022801"/>
    </source>
</evidence>
<gene>
    <name evidence="8" type="ORF">SAMN05421504_102413</name>
</gene>
<keyword evidence="5" id="KW-0326">Glycosidase</keyword>
<dbReference type="SUPFAM" id="SSF52279">
    <property type="entry name" value="Beta-D-glucan exohydrolase, C-terminal domain"/>
    <property type="match status" value="1"/>
</dbReference>
<dbReference type="InterPro" id="IPR036962">
    <property type="entry name" value="Glyco_hydro_3_N_sf"/>
</dbReference>
<sequence>MAGALAVTGASVASAGQTGQVDTFAAEAQRTLHGLTLEEKVGQLFVTWVNGKSADEVNAKNQADFGVDTPAQVIEKYHLGGVIYFNNDSRDNFDDPVQVAKLSNGLQQAATRSGARIPLQIATDQEGGTVTRMGAPATEFSGAMAISAGRSTANATAAATILGKELRAVGINQNFAPDSDVNSNPVNPVIGIRSFSGQPGLASQFVTAEVKGYQDGHRLSQTVSATAKHFPGHGAAPTDSHTGLPRIDSTEEHWRETDVPPFKAAIRAGIDSIMTAHIQFPSLDPSLEPATLSKPIITGKLRGELGYKGVIVTDSLEMQGVREMHTDAEIPLLALKAGADQLLMPVHLDVAINSVVDAVRKGELSERRIDESVLRILTLKFKRGILFSPYVDPAKVMGQLGTPANLAKAQEVADRSITLLRNDGGVLPLKQKPASALITGWGVSTTAQLAARFTAHGTPATALQTGQAPSDALIAQAVAAAQGKDVIVVLTNNIRLFPLQLKLLNALNATGKPVVAVAAAIPYDAGYDETVKTWLASYGYITPSVEALAKVVLGEVAPQGKLPVDVPVGADLTKVKYPFGHGLSW</sequence>
<evidence type="ECO:0000313" key="8">
    <source>
        <dbReference type="EMBL" id="SDX13508.1"/>
    </source>
</evidence>